<feature type="compositionally biased region" description="Basic and acidic residues" evidence="7">
    <location>
        <begin position="851"/>
        <end position="864"/>
    </location>
</feature>
<feature type="compositionally biased region" description="Polar residues" evidence="7">
    <location>
        <begin position="432"/>
        <end position="444"/>
    </location>
</feature>
<sequence length="903" mass="100872">MDLEVIGRHALLFDDDATSAFVNSDDALIEWNSLQIDRYDVRHLLSSPPPPRLRRRPPSNEDESKLDIERYLDLPPNEELEVEEKAEVDANGYHYVGFSYGDDTELAEKRNLEEGNECPGFRPPFPVPEFLLKSLPSTEKIHQIISRTALFVSKHGGQTEIILRVKQGDNPTFGFLMPDHQLHPYFRFLVDHPEYLHSAVDANLQDENIENNGNKRSDSVGGALSLLGSAYDSGEDEDATEAEQDSNRTLNGLGVISVGSVASQAVDKSKLSPGALENREASTKHSLAFQKGKPPLIKKNPSVNTFRAESSTSVKNFDRSSSCPPVTEKFSNYSIGSISRTESLIVEPPSDMKKTVDKIVDFIVKNGKQFETTLIEQDRKHGRFPFLLQSNLYHPYYSSVVQKVQESKQSGKSSICGKDESVVAHERKASPSMPNDSASITSGASDIPFESDNKEKFKMVIGKLKKDGQDPSPKASSQEVGVCVDAEAAAAILQAAARGIKNPEIGMVSSTTLNRKPIDPSSEGHNSIYGNSNLSKSKTSIQKSDQNGRSSSIPTTERRSAEATRNSDFSGVQLTKEEELRAARRRRAKMFVSMLKGGASSTAVPVRGSSVEPQASPLLGTGTGDHLPSKEREGNSTGVFEENKVLDKKVFNDEHDERRSKRKYRSRSERYDEEDYDEDAVINHHLSVEDEAFSDRDERGHKPSKRRKHRSHLSARSQKDYESDEEGRSHKYSKRKHRDHHSSEEDHDGNGDDSDRRHKSSRRKHSSHRSSHEIEEASSDKERERRRKKRHSSRRSRHERSHTKRHSTRDKESSPEHKHDSLSENEPLGKIVRETNSTDLEEGEIASKLSDQSRETGGEGRASREASLGVSSSHHTAPPPPSNPPDVSDELRAKIRAMLMATR</sequence>
<feature type="region of interest" description="Disordered" evidence="7">
    <location>
        <begin position="511"/>
        <end position="573"/>
    </location>
</feature>
<evidence type="ECO:0000313" key="10">
    <source>
        <dbReference type="Proteomes" id="UP001454036"/>
    </source>
</evidence>
<feature type="compositionally biased region" description="Basic and acidic residues" evidence="7">
    <location>
        <begin position="641"/>
        <end position="659"/>
    </location>
</feature>
<organism evidence="9 10">
    <name type="scientific">Lithospermum erythrorhizon</name>
    <name type="common">Purple gromwell</name>
    <name type="synonym">Lithospermum officinale var. erythrorhizon</name>
    <dbReference type="NCBI Taxonomy" id="34254"/>
    <lineage>
        <taxon>Eukaryota</taxon>
        <taxon>Viridiplantae</taxon>
        <taxon>Streptophyta</taxon>
        <taxon>Embryophyta</taxon>
        <taxon>Tracheophyta</taxon>
        <taxon>Spermatophyta</taxon>
        <taxon>Magnoliopsida</taxon>
        <taxon>eudicotyledons</taxon>
        <taxon>Gunneridae</taxon>
        <taxon>Pentapetalae</taxon>
        <taxon>asterids</taxon>
        <taxon>lamiids</taxon>
        <taxon>Boraginales</taxon>
        <taxon>Boraginaceae</taxon>
        <taxon>Boraginoideae</taxon>
        <taxon>Lithospermeae</taxon>
        <taxon>Lithospermum</taxon>
    </lineage>
</organism>
<feature type="compositionally biased region" description="Acidic residues" evidence="7">
    <location>
        <begin position="233"/>
        <end position="244"/>
    </location>
</feature>
<accession>A0AAV3P357</accession>
<feature type="domain" description="SURP motif" evidence="8">
    <location>
        <begin position="355"/>
        <end position="397"/>
    </location>
</feature>
<evidence type="ECO:0000259" key="8">
    <source>
        <dbReference type="PROSITE" id="PS50128"/>
    </source>
</evidence>
<feature type="compositionally biased region" description="Basic residues" evidence="7">
    <location>
        <begin position="730"/>
        <end position="740"/>
    </location>
</feature>
<dbReference type="FunFam" id="1.10.10.790:FF:000002">
    <property type="entry name" value="Splicing factor 3A subunit 1"/>
    <property type="match status" value="1"/>
</dbReference>
<feature type="region of interest" description="Disordered" evidence="7">
    <location>
        <begin position="409"/>
        <end position="450"/>
    </location>
</feature>
<protein>
    <submittedName>
        <fullName evidence="9">RNA splicing factor</fullName>
    </submittedName>
</protein>
<dbReference type="InterPro" id="IPR019147">
    <property type="entry name" value="SWAP_N_domain"/>
</dbReference>
<feature type="region of interest" description="Disordered" evidence="7">
    <location>
        <begin position="231"/>
        <end position="250"/>
    </location>
</feature>
<gene>
    <name evidence="9" type="ORF">LIER_06124</name>
</gene>
<feature type="compositionally biased region" description="Polar residues" evidence="7">
    <location>
        <begin position="563"/>
        <end position="573"/>
    </location>
</feature>
<dbReference type="InterPro" id="IPR035967">
    <property type="entry name" value="SWAP/Surp_sf"/>
</dbReference>
<dbReference type="InterPro" id="IPR040397">
    <property type="entry name" value="SWAP"/>
</dbReference>
<feature type="compositionally biased region" description="Basic and acidic residues" evidence="7">
    <location>
        <begin position="770"/>
        <end position="783"/>
    </location>
</feature>
<dbReference type="SMART" id="SM00648">
    <property type="entry name" value="SWAP"/>
    <property type="match status" value="2"/>
</dbReference>
<feature type="compositionally biased region" description="Basic residues" evidence="7">
    <location>
        <begin position="757"/>
        <end position="769"/>
    </location>
</feature>
<dbReference type="Gene3D" id="1.10.10.790">
    <property type="entry name" value="Surp module"/>
    <property type="match status" value="2"/>
</dbReference>
<keyword evidence="3" id="KW-0694">RNA-binding</keyword>
<keyword evidence="5" id="KW-0804">Transcription</keyword>
<dbReference type="SUPFAM" id="SSF109905">
    <property type="entry name" value="Surp module (SWAP domain)"/>
    <property type="match status" value="2"/>
</dbReference>
<feature type="region of interest" description="Disordered" evidence="7">
    <location>
        <begin position="597"/>
        <end position="903"/>
    </location>
</feature>
<dbReference type="Pfam" id="PF01805">
    <property type="entry name" value="Surp"/>
    <property type="match status" value="2"/>
</dbReference>
<dbReference type="GO" id="GO:0000395">
    <property type="term" value="P:mRNA 5'-splice site recognition"/>
    <property type="evidence" value="ECO:0007669"/>
    <property type="project" value="TreeGrafter"/>
</dbReference>
<evidence type="ECO:0000256" key="6">
    <source>
        <dbReference type="ARBA" id="ARBA00023187"/>
    </source>
</evidence>
<feature type="compositionally biased region" description="Basic residues" evidence="7">
    <location>
        <begin position="784"/>
        <end position="808"/>
    </location>
</feature>
<dbReference type="AlphaFoldDB" id="A0AAV3P357"/>
<evidence type="ECO:0000313" key="9">
    <source>
        <dbReference type="EMBL" id="GAA0146092.1"/>
    </source>
</evidence>
<dbReference type="PANTHER" id="PTHR13161:SF15">
    <property type="entry name" value="SPLICING FACTOR, SUPPRESSOR OF WHITE-APRICOT HOMOLOG"/>
    <property type="match status" value="1"/>
</dbReference>
<evidence type="ECO:0000256" key="1">
    <source>
        <dbReference type="ARBA" id="ARBA00022664"/>
    </source>
</evidence>
<dbReference type="PANTHER" id="PTHR13161">
    <property type="entry name" value="SPLICING FACTOR SUPPRESSOR OF WHITE APRICOT"/>
    <property type="match status" value="1"/>
</dbReference>
<dbReference type="Proteomes" id="UP001454036">
    <property type="component" value="Unassembled WGS sequence"/>
</dbReference>
<dbReference type="EMBL" id="BAABME010000874">
    <property type="protein sequence ID" value="GAA0146092.1"/>
    <property type="molecule type" value="Genomic_DNA"/>
</dbReference>
<comment type="caution">
    <text evidence="9">The sequence shown here is derived from an EMBL/GenBank/DDBJ whole genome shotgun (WGS) entry which is preliminary data.</text>
</comment>
<feature type="compositionally biased region" description="Basic and acidic residues" evidence="7">
    <location>
        <begin position="809"/>
        <end position="822"/>
    </location>
</feature>
<feature type="compositionally biased region" description="Basic and acidic residues" evidence="7">
    <location>
        <begin position="741"/>
        <end position="756"/>
    </location>
</feature>
<dbReference type="InterPro" id="IPR000061">
    <property type="entry name" value="Surp"/>
</dbReference>
<dbReference type="GO" id="GO:0003723">
    <property type="term" value="F:RNA binding"/>
    <property type="evidence" value="ECO:0007669"/>
    <property type="project" value="UniProtKB-KW"/>
</dbReference>
<evidence type="ECO:0000256" key="3">
    <source>
        <dbReference type="ARBA" id="ARBA00022884"/>
    </source>
</evidence>
<feature type="domain" description="SURP motif" evidence="8">
    <location>
        <begin position="144"/>
        <end position="186"/>
    </location>
</feature>
<feature type="compositionally biased region" description="Polar residues" evidence="7">
    <location>
        <begin position="523"/>
        <end position="555"/>
    </location>
</feature>
<evidence type="ECO:0000256" key="5">
    <source>
        <dbReference type="ARBA" id="ARBA00023163"/>
    </source>
</evidence>
<keyword evidence="1" id="KW-0507">mRNA processing</keyword>
<feature type="compositionally biased region" description="Basic and acidic residues" evidence="7">
    <location>
        <begin position="417"/>
        <end position="429"/>
    </location>
</feature>
<feature type="compositionally biased region" description="Acidic residues" evidence="7">
    <location>
        <begin position="671"/>
        <end position="680"/>
    </location>
</feature>
<proteinExistence type="predicted"/>
<dbReference type="SMART" id="SM01141">
    <property type="entry name" value="DRY_EERY"/>
    <property type="match status" value="1"/>
</dbReference>
<keyword evidence="2" id="KW-0677">Repeat</keyword>
<reference evidence="9 10" key="1">
    <citation type="submission" date="2024-01" db="EMBL/GenBank/DDBJ databases">
        <title>The complete chloroplast genome sequence of Lithospermum erythrorhizon: insights into the phylogenetic relationship among Boraginaceae species and the maternal lineages of purple gromwells.</title>
        <authorList>
            <person name="Okada T."/>
            <person name="Watanabe K."/>
        </authorList>
    </citation>
    <scope>NUCLEOTIDE SEQUENCE [LARGE SCALE GENOMIC DNA]</scope>
</reference>
<evidence type="ECO:0000256" key="4">
    <source>
        <dbReference type="ARBA" id="ARBA00023015"/>
    </source>
</evidence>
<evidence type="ECO:0000256" key="2">
    <source>
        <dbReference type="ARBA" id="ARBA00022737"/>
    </source>
</evidence>
<dbReference type="Pfam" id="PF09750">
    <property type="entry name" value="DRY_EERY"/>
    <property type="match status" value="1"/>
</dbReference>
<name>A0AAV3P357_LITER</name>
<evidence type="ECO:0000256" key="7">
    <source>
        <dbReference type="SAM" id="MobiDB-lite"/>
    </source>
</evidence>
<dbReference type="PROSITE" id="PS50128">
    <property type="entry name" value="SURP"/>
    <property type="match status" value="2"/>
</dbReference>
<keyword evidence="6" id="KW-0508">mRNA splicing</keyword>
<keyword evidence="10" id="KW-1185">Reference proteome</keyword>
<feature type="region of interest" description="Disordered" evidence="7">
    <location>
        <begin position="267"/>
        <end position="301"/>
    </location>
</feature>
<keyword evidence="4" id="KW-0805">Transcription regulation</keyword>
<feature type="compositionally biased region" description="Basic and acidic residues" evidence="7">
    <location>
        <begin position="717"/>
        <end position="729"/>
    </location>
</feature>
<feature type="compositionally biased region" description="Basic residues" evidence="7">
    <location>
        <begin position="702"/>
        <end position="713"/>
    </location>
</feature>